<dbReference type="InterPro" id="IPR018750">
    <property type="entry name" value="DUF2306_membrane"/>
</dbReference>
<dbReference type="Pfam" id="PF10067">
    <property type="entry name" value="DUF2306"/>
    <property type="match status" value="1"/>
</dbReference>
<keyword evidence="1" id="KW-0812">Transmembrane</keyword>
<accession>A0ABU6HFV4</accession>
<organism evidence="2 3">
    <name type="scientific">Mesobacterium hydrothermale</name>
    <dbReference type="NCBI Taxonomy" id="3111907"/>
    <lineage>
        <taxon>Bacteria</taxon>
        <taxon>Pseudomonadati</taxon>
        <taxon>Pseudomonadota</taxon>
        <taxon>Alphaproteobacteria</taxon>
        <taxon>Rhodobacterales</taxon>
        <taxon>Roseobacteraceae</taxon>
        <taxon>Mesobacterium</taxon>
    </lineage>
</organism>
<feature type="transmembrane region" description="Helical" evidence="1">
    <location>
        <begin position="143"/>
        <end position="161"/>
    </location>
</feature>
<keyword evidence="1" id="KW-1133">Transmembrane helix</keyword>
<dbReference type="Proteomes" id="UP001348149">
    <property type="component" value="Unassembled WGS sequence"/>
</dbReference>
<keyword evidence="1" id="KW-0472">Membrane</keyword>
<proteinExistence type="predicted"/>
<protein>
    <submittedName>
        <fullName evidence="2">DUF2306 domain-containing protein</fullName>
    </submittedName>
</protein>
<feature type="transmembrane region" description="Helical" evidence="1">
    <location>
        <begin position="47"/>
        <end position="65"/>
    </location>
</feature>
<sequence length="195" mass="21298">MPFLVTSRAVLFWGLSIAVALVSWRFVVLGVPMGMPFMAYRLDGQALTLYAHIGLAPVALIVLPVQFSPRLRKARPGLHRWMGRVYGAAVVVSGLAGLALAMTTRAGPVAAWGFGALAVLWLGATVWAVWLAMAGRIAEHRRWMLRSAALTFAAVTLRLYLPILAAVLGFDTAYAMVAWLAWVPNMLIAEAWLRR</sequence>
<feature type="transmembrane region" description="Helical" evidence="1">
    <location>
        <begin position="173"/>
        <end position="193"/>
    </location>
</feature>
<gene>
    <name evidence="2" type="ORF">VK792_03555</name>
</gene>
<reference evidence="2 3" key="1">
    <citation type="submission" date="2024-01" db="EMBL/GenBank/DDBJ databases">
        <title>Mesobacterium rodlantinim sp. nov., isolated from shallow sea hydrothermal systems off Kueishantao Island.</title>
        <authorList>
            <person name="Su Z."/>
            <person name="Tang K."/>
        </authorList>
    </citation>
    <scope>NUCLEOTIDE SEQUENCE [LARGE SCALE GENOMIC DNA]</scope>
    <source>
        <strain evidence="2 3">TK19101</strain>
    </source>
</reference>
<feature type="transmembrane region" description="Helical" evidence="1">
    <location>
        <begin position="109"/>
        <end position="131"/>
    </location>
</feature>
<dbReference type="EMBL" id="JAYLLH010000003">
    <property type="protein sequence ID" value="MEC3860348.1"/>
    <property type="molecule type" value="Genomic_DNA"/>
</dbReference>
<feature type="transmembrane region" description="Helical" evidence="1">
    <location>
        <begin position="85"/>
        <end position="103"/>
    </location>
</feature>
<evidence type="ECO:0000313" key="3">
    <source>
        <dbReference type="Proteomes" id="UP001348149"/>
    </source>
</evidence>
<evidence type="ECO:0000313" key="2">
    <source>
        <dbReference type="EMBL" id="MEC3860348.1"/>
    </source>
</evidence>
<comment type="caution">
    <text evidence="2">The sequence shown here is derived from an EMBL/GenBank/DDBJ whole genome shotgun (WGS) entry which is preliminary data.</text>
</comment>
<keyword evidence="3" id="KW-1185">Reference proteome</keyword>
<dbReference type="RefSeq" id="WP_326295971.1">
    <property type="nucleotide sequence ID" value="NZ_JAYLLH010000003.1"/>
</dbReference>
<name>A0ABU6HFV4_9RHOB</name>
<feature type="transmembrane region" description="Helical" evidence="1">
    <location>
        <begin position="9"/>
        <end position="27"/>
    </location>
</feature>
<evidence type="ECO:0000256" key="1">
    <source>
        <dbReference type="SAM" id="Phobius"/>
    </source>
</evidence>